<protein>
    <submittedName>
        <fullName evidence="1">Uncharacterized protein</fullName>
    </submittedName>
</protein>
<dbReference type="OrthoDB" id="7272987at2"/>
<reference evidence="1 2" key="1">
    <citation type="submission" date="2017-10" db="EMBL/GenBank/DDBJ databases">
        <authorList>
            <person name="Banno H."/>
            <person name="Chua N.-H."/>
        </authorList>
    </citation>
    <scope>NUCLEOTIDE SEQUENCE [LARGE SCALE GENOMIC DNA]</scope>
    <source>
        <strain evidence="1 2">YW11</strain>
    </source>
</reference>
<keyword evidence="2" id="KW-1185">Reference proteome</keyword>
<gene>
    <name evidence="1" type="ORF">CR162_01675</name>
</gene>
<organism evidence="1 2">
    <name type="scientific">Teichococcus rhizosphaerae</name>
    <dbReference type="NCBI Taxonomy" id="1335062"/>
    <lineage>
        <taxon>Bacteria</taxon>
        <taxon>Pseudomonadati</taxon>
        <taxon>Pseudomonadota</taxon>
        <taxon>Alphaproteobacteria</taxon>
        <taxon>Acetobacterales</taxon>
        <taxon>Roseomonadaceae</taxon>
        <taxon>Roseomonas</taxon>
    </lineage>
</organism>
<name>A0A2C6Y763_9PROT</name>
<comment type="caution">
    <text evidence="1">The sequence shown here is derived from an EMBL/GenBank/DDBJ whole genome shotgun (WGS) entry which is preliminary data.</text>
</comment>
<proteinExistence type="predicted"/>
<dbReference type="RefSeq" id="WP_099093796.1">
    <property type="nucleotide sequence ID" value="NZ_PDNU01000002.1"/>
</dbReference>
<dbReference type="Proteomes" id="UP000223527">
    <property type="component" value="Unassembled WGS sequence"/>
</dbReference>
<dbReference type="AlphaFoldDB" id="A0A2C6Y763"/>
<accession>A0A2C6Y763</accession>
<evidence type="ECO:0000313" key="2">
    <source>
        <dbReference type="Proteomes" id="UP000223527"/>
    </source>
</evidence>
<sequence>MQSTPADFSDALAGIDQDMLDGVSELGPVRRMASAAFLKIGALHGVTVEIEAPLGQEGDVPPLVRQGLVIRCMLPRGIALPRLAGALAEGPVAELVRKVLDGHRLRLTAEGGAGSLTPAAEQARGRLLEALSGMALAPVPAPVPAKAASRPSKRQVALHLAAA</sequence>
<evidence type="ECO:0000313" key="1">
    <source>
        <dbReference type="EMBL" id="PHK96652.1"/>
    </source>
</evidence>
<dbReference type="EMBL" id="PDNU01000002">
    <property type="protein sequence ID" value="PHK96652.1"/>
    <property type="molecule type" value="Genomic_DNA"/>
</dbReference>